<dbReference type="GO" id="GO:0046872">
    <property type="term" value="F:metal ion binding"/>
    <property type="evidence" value="ECO:0007669"/>
    <property type="project" value="UniProtKB-KW"/>
</dbReference>
<evidence type="ECO:0000259" key="17">
    <source>
        <dbReference type="PROSITE" id="PS50975"/>
    </source>
</evidence>
<comment type="function">
    <text evidence="16">Large subunit of the glutamine-dependent carbamoyl phosphate synthetase (CPSase). CPSase catalyzes the formation of carbamoyl phosphate from the ammonia moiety of glutamine, carbonate, and phosphate donated by ATP, constituting the first step of 2 biosynthetic pathways, one leading to arginine and/or urea and the other to pyrimidine nucleotides. The large subunit (synthetase) binds the substrates ammonia (free or transferred from glutamine from the small subunit), hydrogencarbonate and ATP and carries out an ATP-coupled ligase reaction, activating hydrogencarbonate by forming carboxy phosphate which reacts with ammonia to form carbamoyl phosphate.</text>
</comment>
<feature type="binding site" evidence="16">
    <location>
        <position position="780"/>
    </location>
    <ligand>
        <name>ATP</name>
        <dbReference type="ChEBI" id="CHEBI:30616"/>
        <label>2</label>
    </ligand>
</feature>
<evidence type="ECO:0000256" key="8">
    <source>
        <dbReference type="ARBA" id="ARBA00022737"/>
    </source>
</evidence>
<feature type="binding site" evidence="16">
    <location>
        <position position="284"/>
    </location>
    <ligand>
        <name>ATP</name>
        <dbReference type="ChEBI" id="CHEBI:30616"/>
        <label>1</label>
    </ligand>
</feature>
<dbReference type="STRING" id="216946.STURO_v1c07660"/>
<dbReference type="PROSITE" id="PS00866">
    <property type="entry name" value="CPSASE_1"/>
    <property type="match status" value="1"/>
</dbReference>
<dbReference type="SUPFAM" id="SSF56059">
    <property type="entry name" value="Glutathione synthetase ATP-binding domain-like"/>
    <property type="match status" value="2"/>
</dbReference>
<evidence type="ECO:0000256" key="4">
    <source>
        <dbReference type="ARBA" id="ARBA00022571"/>
    </source>
</evidence>
<feature type="binding site" evidence="16">
    <location>
        <position position="300"/>
    </location>
    <ligand>
        <name>Mg(2+)</name>
        <dbReference type="ChEBI" id="CHEBI:18420"/>
        <label>2</label>
    </ligand>
</feature>
<feature type="binding site" evidence="16">
    <location>
        <position position="241"/>
    </location>
    <ligand>
        <name>ATP</name>
        <dbReference type="ChEBI" id="CHEBI:30616"/>
        <label>1</label>
    </ligand>
</feature>
<dbReference type="GO" id="GO:0044205">
    <property type="term" value="P:'de novo' UMP biosynthetic process"/>
    <property type="evidence" value="ECO:0007669"/>
    <property type="project" value="UniProtKB-UniRule"/>
</dbReference>
<comment type="caution">
    <text evidence="16">Lacks conserved residue(s) required for the propagation of feature annotation.</text>
</comment>
<feature type="domain" description="ATP-grasp" evidence="17">
    <location>
        <begin position="671"/>
        <end position="861"/>
    </location>
</feature>
<dbReference type="NCBIfam" id="NF009455">
    <property type="entry name" value="PRK12815.1"/>
    <property type="match status" value="1"/>
</dbReference>
<feature type="binding site" evidence="16">
    <location>
        <position position="298"/>
    </location>
    <ligand>
        <name>Mg(2+)</name>
        <dbReference type="ChEBI" id="CHEBI:18420"/>
        <label>1</label>
    </ligand>
</feature>
<dbReference type="FunFam" id="3.30.470.20:FF:000026">
    <property type="entry name" value="Carbamoyl-phosphate synthase large chain"/>
    <property type="match status" value="1"/>
</dbReference>
<comment type="subunit">
    <text evidence="16">Composed of two chains; the small (or glutamine) chain promotes the hydrolysis of glutamine to ammonia, which is used by the large (or ammonia) chain to synthesize carbamoyl phosphate. Tetramer of heterodimers (alpha,beta)4.</text>
</comment>
<dbReference type="SUPFAM" id="SSF52440">
    <property type="entry name" value="PreATP-grasp domain"/>
    <property type="match status" value="2"/>
</dbReference>
<dbReference type="Proteomes" id="UP000067243">
    <property type="component" value="Chromosome"/>
</dbReference>
<feature type="binding site" evidence="16">
    <location>
        <position position="284"/>
    </location>
    <ligand>
        <name>Mg(2+)</name>
        <dbReference type="ChEBI" id="CHEBI:18420"/>
        <label>1</label>
    </ligand>
</feature>
<dbReference type="HAMAP" id="MF_01210_B">
    <property type="entry name" value="CPSase_L_chain_B"/>
    <property type="match status" value="1"/>
</dbReference>
<dbReference type="PRINTS" id="PR00098">
    <property type="entry name" value="CPSASE"/>
</dbReference>
<dbReference type="PROSITE" id="PS00867">
    <property type="entry name" value="CPSASE_2"/>
    <property type="match status" value="2"/>
</dbReference>
<reference evidence="19 20" key="1">
    <citation type="journal article" date="2015" name="Genome Announc.">
        <title>Complete Genome Sequence of Spiroplasma turonicum Strain Tab4cT, a Parasite of a Horse Fly, Haematopota sp. (Diptera: Tabanidae).</title>
        <authorList>
            <person name="Davis R.E."/>
            <person name="Shao J."/>
            <person name="Zhao Y."/>
            <person name="Gasparich G.E."/>
            <person name="Gaynor B.J."/>
            <person name="Donofrio N."/>
        </authorList>
    </citation>
    <scope>NUCLEOTIDE SEQUENCE [LARGE SCALE GENOMIC DNA]</scope>
    <source>
        <strain evidence="19 20">Tab4c</strain>
    </source>
</reference>
<organism evidence="19 20">
    <name type="scientific">Spiroplasma turonicum</name>
    <dbReference type="NCBI Taxonomy" id="216946"/>
    <lineage>
        <taxon>Bacteria</taxon>
        <taxon>Bacillati</taxon>
        <taxon>Mycoplasmatota</taxon>
        <taxon>Mollicutes</taxon>
        <taxon>Entomoplasmatales</taxon>
        <taxon>Spiroplasmataceae</taxon>
        <taxon>Spiroplasma</taxon>
    </lineage>
</organism>
<evidence type="ECO:0000256" key="15">
    <source>
        <dbReference type="ARBA" id="ARBA00048816"/>
    </source>
</evidence>
<feature type="binding site" evidence="16">
    <location>
        <position position="778"/>
    </location>
    <ligand>
        <name>ATP</name>
        <dbReference type="ChEBI" id="CHEBI:30616"/>
        <label>2</label>
    </ligand>
</feature>
<feature type="binding site" evidence="16">
    <location>
        <position position="300"/>
    </location>
    <ligand>
        <name>Mn(2+)</name>
        <dbReference type="ChEBI" id="CHEBI:29035"/>
        <label>2</label>
    </ligand>
</feature>
<dbReference type="EMBL" id="CP012328">
    <property type="protein sequence ID" value="AKU80015.1"/>
    <property type="molecule type" value="Genomic_DNA"/>
</dbReference>
<keyword evidence="5 16" id="KW-0436">Ligase</keyword>
<keyword evidence="7" id="KW-0479">Metal-binding</keyword>
<evidence type="ECO:0000313" key="20">
    <source>
        <dbReference type="Proteomes" id="UP000067243"/>
    </source>
</evidence>
<comment type="catalytic activity">
    <reaction evidence="14 16">
        <text>hydrogencarbonate + NH4(+) + 2 ATP = carbamoyl phosphate + 2 ADP + phosphate + 2 H(+)</text>
        <dbReference type="Rhea" id="RHEA:18029"/>
        <dbReference type="ChEBI" id="CHEBI:15378"/>
        <dbReference type="ChEBI" id="CHEBI:17544"/>
        <dbReference type="ChEBI" id="CHEBI:28938"/>
        <dbReference type="ChEBI" id="CHEBI:30616"/>
        <dbReference type="ChEBI" id="CHEBI:43474"/>
        <dbReference type="ChEBI" id="CHEBI:58228"/>
        <dbReference type="ChEBI" id="CHEBI:456216"/>
        <dbReference type="EC" id="6.3.4.16"/>
    </reaction>
</comment>
<feature type="binding site" evidence="16">
    <location>
        <position position="832"/>
    </location>
    <ligand>
        <name>Mn(2+)</name>
        <dbReference type="ChEBI" id="CHEBI:29035"/>
        <label>3</label>
    </ligand>
</feature>
<feature type="binding site" evidence="16">
    <location>
        <position position="298"/>
    </location>
    <ligand>
        <name>Mn(2+)</name>
        <dbReference type="ChEBI" id="CHEBI:29035"/>
        <label>2</label>
    </ligand>
</feature>
<feature type="binding site" evidence="16">
    <location>
        <position position="832"/>
    </location>
    <ligand>
        <name>Mn(2+)</name>
        <dbReference type="ChEBI" id="CHEBI:29035"/>
        <label>4</label>
    </ligand>
</feature>
<comment type="similarity">
    <text evidence="3 16">Belongs to the CarB family.</text>
</comment>
<keyword evidence="9 16" id="KW-0547">Nucleotide-binding</keyword>
<dbReference type="GO" id="GO:0005737">
    <property type="term" value="C:cytoplasm"/>
    <property type="evidence" value="ECO:0007669"/>
    <property type="project" value="TreeGrafter"/>
</dbReference>
<feature type="binding site" evidence="16">
    <location>
        <position position="215"/>
    </location>
    <ligand>
        <name>ATP</name>
        <dbReference type="ChEBI" id="CHEBI:30616"/>
        <label>1</label>
    </ligand>
</feature>
<feature type="binding site" evidence="16">
    <location>
        <position position="834"/>
    </location>
    <ligand>
        <name>Mn(2+)</name>
        <dbReference type="ChEBI" id="CHEBI:29035"/>
        <label>4</label>
    </ligand>
</feature>
<dbReference type="FunFam" id="3.40.50.20:FF:000001">
    <property type="entry name" value="Carbamoyl-phosphate synthase large chain"/>
    <property type="match status" value="1"/>
</dbReference>
<keyword evidence="11" id="KW-0460">Magnesium</keyword>
<dbReference type="Pfam" id="PF25596">
    <property type="entry name" value="CPSase_L_D1"/>
    <property type="match status" value="2"/>
</dbReference>
<dbReference type="GO" id="GO:0006526">
    <property type="term" value="P:L-arginine biosynthetic process"/>
    <property type="evidence" value="ECO:0007669"/>
    <property type="project" value="UniProtKB-UniRule"/>
</dbReference>
<feature type="binding site" evidence="16">
    <location>
        <position position="832"/>
    </location>
    <ligand>
        <name>Mg(2+)</name>
        <dbReference type="ChEBI" id="CHEBI:18420"/>
        <label>3</label>
    </ligand>
</feature>
<dbReference type="NCBIfam" id="NF003671">
    <property type="entry name" value="PRK05294.1"/>
    <property type="match status" value="1"/>
</dbReference>
<dbReference type="InterPro" id="IPR005479">
    <property type="entry name" value="CPAse_ATP-bd"/>
</dbReference>
<feature type="binding site" evidence="16">
    <location>
        <position position="208"/>
    </location>
    <ligand>
        <name>ATP</name>
        <dbReference type="ChEBI" id="CHEBI:30616"/>
        <label>1</label>
    </ligand>
</feature>
<evidence type="ECO:0000256" key="10">
    <source>
        <dbReference type="ARBA" id="ARBA00022840"/>
    </source>
</evidence>
<feature type="binding site" evidence="16">
    <location>
        <position position="176"/>
    </location>
    <ligand>
        <name>ATP</name>
        <dbReference type="ChEBI" id="CHEBI:30616"/>
        <label>1</label>
    </ligand>
</feature>
<evidence type="ECO:0000313" key="19">
    <source>
        <dbReference type="EMBL" id="AKU80015.1"/>
    </source>
</evidence>
<evidence type="ECO:0000256" key="14">
    <source>
        <dbReference type="ARBA" id="ARBA00047359"/>
    </source>
</evidence>
<feature type="binding site" evidence="16">
    <location>
        <position position="284"/>
    </location>
    <ligand>
        <name>Mn(2+)</name>
        <dbReference type="ChEBI" id="CHEBI:29035"/>
        <label>1</label>
    </ligand>
</feature>
<proteinExistence type="inferred from homology"/>
<feature type="binding site" evidence="16">
    <location>
        <position position="298"/>
    </location>
    <ligand>
        <name>Mg(2+)</name>
        <dbReference type="ChEBI" id="CHEBI:18420"/>
        <label>2</label>
    </ligand>
</feature>
<dbReference type="PANTHER" id="PTHR11405:SF53">
    <property type="entry name" value="CARBAMOYL-PHOSPHATE SYNTHASE [AMMONIA], MITOCHONDRIAL"/>
    <property type="match status" value="1"/>
</dbReference>
<dbReference type="NCBIfam" id="TIGR01369">
    <property type="entry name" value="CPSaseII_lrg"/>
    <property type="match status" value="1"/>
</dbReference>
<feature type="binding site" evidence="16">
    <location>
        <position position="175"/>
    </location>
    <ligand>
        <name>ATP</name>
        <dbReference type="ChEBI" id="CHEBI:30616"/>
        <label>1</label>
    </ligand>
</feature>
<dbReference type="SUPFAM" id="SSF52335">
    <property type="entry name" value="Methylglyoxal synthase-like"/>
    <property type="match status" value="1"/>
</dbReference>
<keyword evidence="8 16" id="KW-0677">Repeat</keyword>
<dbReference type="InterPro" id="IPR006275">
    <property type="entry name" value="CPSase_lsu"/>
</dbReference>
<dbReference type="Pfam" id="PF02786">
    <property type="entry name" value="CPSase_L_D2"/>
    <property type="match status" value="2"/>
</dbReference>
<dbReference type="GO" id="GO:0006541">
    <property type="term" value="P:glutamine metabolic process"/>
    <property type="evidence" value="ECO:0007669"/>
    <property type="project" value="TreeGrafter"/>
</dbReference>
<comment type="domain">
    <text evidence="16">The large subunit is composed of 2 ATP-grasp domains that are involved in binding the 2 ATP molecules needed for carbamoyl phosphate synthesis. The N-terminal ATP-grasp domain (referred to as the carboxyphosphate synthetic component) catalyzes the ATP-dependent phosphorylation of hydrogencarbonate to carboxyphosphate and the subsequent nucleophilic attack by ammonia to form a carbamate intermediate. The C-terminal ATP-grasp domain (referred to as the carbamoyl phosphate synthetic component) then catalyzes the phosphorylation of carbamate with the second ATP to form the end product carbamoyl phosphate. The reactive and unstable enzyme intermediates are sequentially channeled from one active site to the next through the interior of the protein over a distance of at least 96 A.</text>
</comment>
<dbReference type="GO" id="GO:0004087">
    <property type="term" value="F:carbamoyl-phosphate synthase (ammonia) activity"/>
    <property type="evidence" value="ECO:0007669"/>
    <property type="project" value="UniProtKB-EC"/>
</dbReference>
<feature type="binding site" evidence="16">
    <location>
        <position position="243"/>
    </location>
    <ligand>
        <name>ATP</name>
        <dbReference type="ChEBI" id="CHEBI:30616"/>
        <label>1</label>
    </ligand>
</feature>
<evidence type="ECO:0000256" key="11">
    <source>
        <dbReference type="ARBA" id="ARBA00022842"/>
    </source>
</evidence>
<feature type="binding site" evidence="16">
    <location>
        <position position="210"/>
    </location>
    <ligand>
        <name>ATP</name>
        <dbReference type="ChEBI" id="CHEBI:30616"/>
        <label>1</label>
    </ligand>
</feature>
<comment type="catalytic activity">
    <reaction evidence="15 16">
        <text>hydrogencarbonate + L-glutamine + 2 ATP + H2O = carbamoyl phosphate + L-glutamate + 2 ADP + phosphate + 2 H(+)</text>
        <dbReference type="Rhea" id="RHEA:18633"/>
        <dbReference type="ChEBI" id="CHEBI:15377"/>
        <dbReference type="ChEBI" id="CHEBI:15378"/>
        <dbReference type="ChEBI" id="CHEBI:17544"/>
        <dbReference type="ChEBI" id="CHEBI:29985"/>
        <dbReference type="ChEBI" id="CHEBI:30616"/>
        <dbReference type="ChEBI" id="CHEBI:43474"/>
        <dbReference type="ChEBI" id="CHEBI:58228"/>
        <dbReference type="ChEBI" id="CHEBI:58359"/>
        <dbReference type="ChEBI" id="CHEBI:456216"/>
        <dbReference type="EC" id="6.3.5.5"/>
    </reaction>
</comment>
<keyword evidence="10 16" id="KW-0067">ATP-binding</keyword>
<dbReference type="GO" id="GO:0005524">
    <property type="term" value="F:ATP binding"/>
    <property type="evidence" value="ECO:0007669"/>
    <property type="project" value="UniProtKB-UniRule"/>
</dbReference>
<dbReference type="AlphaFoldDB" id="A0A0K1P6W7"/>
<dbReference type="Gene3D" id="3.40.50.1380">
    <property type="entry name" value="Methylglyoxal synthase-like domain"/>
    <property type="match status" value="1"/>
</dbReference>
<keyword evidence="6 16" id="KW-0028">Amino-acid biosynthesis</keyword>
<feature type="binding site" evidence="16">
    <location>
        <position position="129"/>
    </location>
    <ligand>
        <name>ATP</name>
        <dbReference type="ChEBI" id="CHEBI:30616"/>
        <label>1</label>
    </ligand>
</feature>
<feature type="binding site" evidence="16">
    <location>
        <position position="748"/>
    </location>
    <ligand>
        <name>ATP</name>
        <dbReference type="ChEBI" id="CHEBI:30616"/>
        <label>2</label>
    </ligand>
</feature>
<feature type="binding site" evidence="16">
    <location>
        <position position="169"/>
    </location>
    <ligand>
        <name>ATP</name>
        <dbReference type="ChEBI" id="CHEBI:30616"/>
        <label>1</label>
    </ligand>
</feature>
<feature type="binding site" evidence="16">
    <location>
        <position position="820"/>
    </location>
    <ligand>
        <name>Mn(2+)</name>
        <dbReference type="ChEBI" id="CHEBI:29035"/>
        <label>3</label>
    </ligand>
</feature>
<dbReference type="InterPro" id="IPR005483">
    <property type="entry name" value="CPSase_dom"/>
</dbReference>
<feature type="region of interest" description="Carbamoyl phosphate synthetic domain" evidence="16">
    <location>
        <begin position="547"/>
        <end position="929"/>
    </location>
</feature>
<gene>
    <name evidence="19" type="primary">accC</name>
    <name evidence="16" type="synonym">carB</name>
    <name evidence="19" type="ORF">STURON_00769</name>
</gene>
<evidence type="ECO:0000256" key="12">
    <source>
        <dbReference type="ARBA" id="ARBA00022975"/>
    </source>
</evidence>
<evidence type="ECO:0000259" key="18">
    <source>
        <dbReference type="PROSITE" id="PS51855"/>
    </source>
</evidence>
<evidence type="ECO:0000256" key="6">
    <source>
        <dbReference type="ARBA" id="ARBA00022605"/>
    </source>
</evidence>
<dbReference type="Gene3D" id="3.40.50.20">
    <property type="match status" value="2"/>
</dbReference>
<dbReference type="InterPro" id="IPR036914">
    <property type="entry name" value="MGS-like_dom_sf"/>
</dbReference>
<evidence type="ECO:0000256" key="1">
    <source>
        <dbReference type="ARBA" id="ARBA00001936"/>
    </source>
</evidence>
<evidence type="ECO:0000256" key="5">
    <source>
        <dbReference type="ARBA" id="ARBA00022598"/>
    </source>
</evidence>
<dbReference type="InterPro" id="IPR005480">
    <property type="entry name" value="CPSase_lsu_oligo"/>
</dbReference>
<dbReference type="InterPro" id="IPR011607">
    <property type="entry name" value="MGS-like_dom"/>
</dbReference>
<comment type="pathway">
    <text evidence="16">Pyrimidine metabolism; UMP biosynthesis via de novo pathway; (S)-dihydroorotate from bicarbonate: step 1/3.</text>
</comment>
<dbReference type="InterPro" id="IPR016185">
    <property type="entry name" value="PreATP-grasp_dom_sf"/>
</dbReference>
<dbReference type="InterPro" id="IPR013815">
    <property type="entry name" value="ATP_grasp_subdomain_1"/>
</dbReference>
<dbReference type="UniPathway" id="UPA00070">
    <property type="reaction ID" value="UER00115"/>
</dbReference>
<feature type="region of interest" description="Carboxyphosphate synthetic domain" evidence="16">
    <location>
        <begin position="1"/>
        <end position="401"/>
    </location>
</feature>
<dbReference type="Gene3D" id="3.30.470.20">
    <property type="entry name" value="ATP-grasp fold, B domain"/>
    <property type="match status" value="2"/>
</dbReference>
<evidence type="ECO:0000256" key="3">
    <source>
        <dbReference type="ARBA" id="ARBA00009799"/>
    </source>
</evidence>
<evidence type="ECO:0000256" key="7">
    <source>
        <dbReference type="ARBA" id="ARBA00022723"/>
    </source>
</evidence>
<feature type="binding site" evidence="16">
    <location>
        <position position="298"/>
    </location>
    <ligand>
        <name>Mn(2+)</name>
        <dbReference type="ChEBI" id="CHEBI:29035"/>
        <label>1</label>
    </ligand>
</feature>
<dbReference type="EC" id="6.3.4.16" evidence="16"/>
<evidence type="ECO:0000256" key="16">
    <source>
        <dbReference type="HAMAP-Rule" id="MF_01210"/>
    </source>
</evidence>
<comment type="cofactor">
    <cofactor evidence="16">
        <name>Mg(2+)</name>
        <dbReference type="ChEBI" id="CHEBI:18420"/>
    </cofactor>
    <cofactor evidence="16">
        <name>Mn(2+)</name>
        <dbReference type="ChEBI" id="CHEBI:29035"/>
    </cofactor>
    <text evidence="16">Binds 4 Mg(2+) or Mn(2+) ions per subunit.</text>
</comment>
<feature type="binding site" evidence="16">
    <location>
        <position position="746"/>
    </location>
    <ligand>
        <name>ATP</name>
        <dbReference type="ChEBI" id="CHEBI:30616"/>
        <label>2</label>
    </ligand>
</feature>
<dbReference type="PROSITE" id="PS50975">
    <property type="entry name" value="ATP_GRASP"/>
    <property type="match status" value="2"/>
</dbReference>
<keyword evidence="13" id="KW-0464">Manganese</keyword>
<dbReference type="RefSeq" id="WP_075048594.1">
    <property type="nucleotide sequence ID" value="NZ_CP012328.1"/>
</dbReference>
<dbReference type="EC" id="6.3.5.5" evidence="16"/>
<dbReference type="InterPro" id="IPR058047">
    <property type="entry name" value="CPSase_preATP-grasp"/>
</dbReference>
<evidence type="ECO:0000256" key="2">
    <source>
        <dbReference type="ARBA" id="ARBA00005077"/>
    </source>
</evidence>
<dbReference type="PROSITE" id="PS51855">
    <property type="entry name" value="MGS"/>
    <property type="match status" value="1"/>
</dbReference>
<keyword evidence="4 16" id="KW-0055">Arginine biosynthesis</keyword>
<dbReference type="InterPro" id="IPR011761">
    <property type="entry name" value="ATP-grasp"/>
</dbReference>
<dbReference type="FunFam" id="3.40.50.20:FF:000002">
    <property type="entry name" value="Carbamoyl-phosphate synthase large chain"/>
    <property type="match status" value="1"/>
</dbReference>
<feature type="region of interest" description="Allosteric domain" evidence="16">
    <location>
        <begin position="930"/>
        <end position="1059"/>
    </location>
</feature>
<feature type="binding site" evidence="16">
    <location>
        <position position="298"/>
    </location>
    <ligand>
        <name>ATP</name>
        <dbReference type="ChEBI" id="CHEBI:30616"/>
        <label>1</label>
    </ligand>
</feature>
<name>A0A0K1P6W7_9MOLU</name>
<evidence type="ECO:0000256" key="9">
    <source>
        <dbReference type="ARBA" id="ARBA00022741"/>
    </source>
</evidence>
<dbReference type="InterPro" id="IPR036897">
    <property type="entry name" value="CarbamoylP_synth_lsu_oligo_sf"/>
</dbReference>
<dbReference type="Gene3D" id="1.10.1030.10">
    <property type="entry name" value="Carbamoyl-phosphate synthetase, large subunit oligomerisation domain"/>
    <property type="match status" value="1"/>
</dbReference>
<keyword evidence="12 16" id="KW-0665">Pyrimidine biosynthesis</keyword>
<feature type="binding site" evidence="16">
    <location>
        <position position="820"/>
    </location>
    <ligand>
        <name>ATP</name>
        <dbReference type="ChEBI" id="CHEBI:30616"/>
        <label>2</label>
    </ligand>
</feature>
<feature type="binding site" evidence="16">
    <location>
        <position position="820"/>
    </location>
    <ligand>
        <name>Mg(2+)</name>
        <dbReference type="ChEBI" id="CHEBI:18420"/>
        <label>3</label>
    </ligand>
</feature>
<comment type="cofactor">
    <cofactor evidence="1">
        <name>Mn(2+)</name>
        <dbReference type="ChEBI" id="CHEBI:29035"/>
    </cofactor>
</comment>
<comment type="pathway">
    <text evidence="2 16">Amino-acid biosynthesis; L-arginine biosynthesis; carbamoyl phosphate from bicarbonate: step 1/1.</text>
</comment>
<accession>A0A0K1P6W7</accession>
<feature type="binding site" evidence="16">
    <location>
        <position position="834"/>
    </location>
    <ligand>
        <name>Mg(2+)</name>
        <dbReference type="ChEBI" id="CHEBI:18420"/>
        <label>4</label>
    </ligand>
</feature>
<dbReference type="Gene3D" id="3.30.1490.20">
    <property type="entry name" value="ATP-grasp fold, A domain"/>
    <property type="match status" value="1"/>
</dbReference>
<dbReference type="OrthoDB" id="9804197at2"/>
<keyword evidence="20" id="KW-1185">Reference proteome</keyword>
<dbReference type="SUPFAM" id="SSF48108">
    <property type="entry name" value="Carbamoyl phosphate synthetase, large subunit connection domain"/>
    <property type="match status" value="1"/>
</dbReference>
<dbReference type="FunFam" id="1.10.1030.10:FF:000002">
    <property type="entry name" value="Carbamoyl-phosphate synthase large chain"/>
    <property type="match status" value="1"/>
</dbReference>
<dbReference type="Pfam" id="PF02142">
    <property type="entry name" value="MGS"/>
    <property type="match status" value="1"/>
</dbReference>
<feature type="domain" description="ATP-grasp" evidence="17">
    <location>
        <begin position="133"/>
        <end position="327"/>
    </location>
</feature>
<dbReference type="GO" id="GO:0004088">
    <property type="term" value="F:carbamoyl-phosphate synthase (glutamine-hydrolyzing) activity"/>
    <property type="evidence" value="ECO:0007669"/>
    <property type="project" value="UniProtKB-UniRule"/>
</dbReference>
<feature type="binding site" evidence="16">
    <location>
        <position position="752"/>
    </location>
    <ligand>
        <name>ATP</name>
        <dbReference type="ChEBI" id="CHEBI:30616"/>
        <label>2</label>
    </ligand>
</feature>
<feature type="domain" description="MGS-like" evidence="18">
    <location>
        <begin position="930"/>
        <end position="1059"/>
    </location>
</feature>
<dbReference type="FunFam" id="3.30.470.20:FF:000001">
    <property type="entry name" value="Carbamoyl-phosphate synthase large chain"/>
    <property type="match status" value="1"/>
</dbReference>
<feature type="binding site" evidence="16">
    <location>
        <position position="832"/>
    </location>
    <ligand>
        <name>Mg(2+)</name>
        <dbReference type="ChEBI" id="CHEBI:18420"/>
        <label>4</label>
    </ligand>
</feature>
<feature type="binding site" evidence="16">
    <location>
        <position position="777"/>
    </location>
    <ligand>
        <name>ATP</name>
        <dbReference type="ChEBI" id="CHEBI:30616"/>
        <label>2</label>
    </ligand>
</feature>
<sequence length="1059" mass="119088">MPKNLKIKKVVIIGSGPIVIGQAAEFDYAGTQACISLKEEGYEVILINSNPATIMTEKGIADKIYIEPLSIEFVEKVLRKEEPDAILPTMGGQTALNLILDLNEKNILKELNIKLLGTSIEAIKKAEDRELFKNLMNELKEPIPASTIVYNVEQAKNFANEVGFPLIVRPAFTLGGSGGGICNNIEELTKTVSQGIKESHLHKCLLEQSIAGYKEIEYEVIRDSNDNTIIVCNMENFDPVGIHTGDSIVFAPCQTLSDIENQLLRDSSLKIIRALKIEGGCNIQFALDPNSFKYYVIEVNPRVSRSSSLASKATGYPIAKVSAKIAVGLTLDEILNPVTKSTMAFFEPTLDYVVTKIPRWPFDKFNNADFNLTTQMKSTGEVMAIGRTIEESFLKAIRSLEINKYHIDSDEYKNVSNDILIKEMSKPTHNRVFIIAQAIRNNISLDEIHIKTKIDLFFLSKLKNIIDLENELVNKNLSLESLKKLKKYGFSDYIIAKLCSKTENEIYQERIKNNIIPVFKMIDTCSGEFKSVTPYFYSTYELENESIPFKEKSIIVLGSGPIRIGQGIEFDYATVKCVEEIRKLGYKAIVINSNPETVSTDFSISDKLFFEPLTIENVMNVINYENPYGVIVQFGGQTAINLADELVKRGVKILGTKVENIDEAEDRDKFEKLLSSLNINQPIGKTTKTKQDAIKIASEIGYPVLLRPSYVLGGKSMQIVYNEKELKQYIDNAIKDSESSTLLVDRYILGDEYEVDLVCDGNNVLIPGIIEHIEKSGVHSGDSMAVYPPQKLSNILIKEIITTSKKIALSLNIIGIINIQFIIKDNELYIIEVNPRSSRTVPFLSKITGINLVGKATQAMLDINLNKSSNYKEFNEKSKNIFVKAPVFSFMKLKQVDTDLGPEMKSTGEAMGWDSNYYKALYKAFIASNQYIPKTGSILFTIGENKEEASHLAKRFKEIGFKIYATKGTRRYFNDKNITSLEVSKIEEKLENNIIDFIKNNKIDLIVNTKSKKNKLYSQDDLIIRRSATESQIPLFTSLDTVNAILEVLEYQSFRMSEM</sequence>
<dbReference type="SMART" id="SM01096">
    <property type="entry name" value="CPSase_L_D3"/>
    <property type="match status" value="1"/>
</dbReference>
<dbReference type="KEGG" id="stur:STURON_00769"/>
<protein>
    <recommendedName>
        <fullName evidence="16">Carbamoyl phosphate synthase large chain</fullName>
        <ecNumber evidence="16">6.3.4.16</ecNumber>
        <ecNumber evidence="16">6.3.5.5</ecNumber>
    </recommendedName>
    <alternativeName>
        <fullName evidence="16">Carbamoyl phosphate synthetase ammonia chain</fullName>
    </alternativeName>
</protein>
<dbReference type="UniPathway" id="UPA00068">
    <property type="reaction ID" value="UER00171"/>
</dbReference>
<evidence type="ECO:0000256" key="13">
    <source>
        <dbReference type="ARBA" id="ARBA00023211"/>
    </source>
</evidence>
<dbReference type="SMART" id="SM00851">
    <property type="entry name" value="MGS"/>
    <property type="match status" value="1"/>
</dbReference>
<feature type="binding site" evidence="16">
    <location>
        <position position="779"/>
    </location>
    <ligand>
        <name>ATP</name>
        <dbReference type="ChEBI" id="CHEBI:30616"/>
        <label>2</label>
    </ligand>
</feature>
<dbReference type="PATRIC" id="fig|216946.3.peg.798"/>
<dbReference type="Pfam" id="PF02787">
    <property type="entry name" value="CPSase_L_D3"/>
    <property type="match status" value="1"/>
</dbReference>
<dbReference type="PANTHER" id="PTHR11405">
    <property type="entry name" value="CARBAMOYLTRANSFERASE FAMILY MEMBER"/>
    <property type="match status" value="1"/>
</dbReference>
<feature type="binding site" evidence="16">
    <location>
        <position position="242"/>
    </location>
    <ligand>
        <name>ATP</name>
        <dbReference type="ChEBI" id="CHEBI:30616"/>
        <label>1</label>
    </ligand>
</feature>
<feature type="binding site" evidence="16">
    <location>
        <position position="707"/>
    </location>
    <ligand>
        <name>ATP</name>
        <dbReference type="ChEBI" id="CHEBI:30616"/>
        <label>2</label>
    </ligand>
</feature>
<feature type="binding site" evidence="16">
    <location>
        <position position="832"/>
    </location>
    <ligand>
        <name>ATP</name>
        <dbReference type="ChEBI" id="CHEBI:30616"/>
        <label>2</label>
    </ligand>
</feature>